<dbReference type="GeneID" id="83217626"/>
<feature type="transmembrane region" description="Helical" evidence="1">
    <location>
        <begin position="137"/>
        <end position="161"/>
    </location>
</feature>
<dbReference type="Proteomes" id="UP001234581">
    <property type="component" value="Unassembled WGS sequence"/>
</dbReference>
<comment type="caution">
    <text evidence="2">The sequence shown here is derived from an EMBL/GenBank/DDBJ whole genome shotgun (WGS) entry which is preliminary data.</text>
</comment>
<keyword evidence="3" id="KW-1185">Reference proteome</keyword>
<dbReference type="EMBL" id="JARTCD010000066">
    <property type="protein sequence ID" value="KAJ8654146.1"/>
    <property type="molecule type" value="Genomic_DNA"/>
</dbReference>
<name>A0AAD7UXX5_9FUNG</name>
<feature type="transmembrane region" description="Helical" evidence="1">
    <location>
        <begin position="6"/>
        <end position="25"/>
    </location>
</feature>
<protein>
    <submittedName>
        <fullName evidence="2">Uncharacterized protein</fullName>
    </submittedName>
</protein>
<keyword evidence="1" id="KW-0812">Transmembrane</keyword>
<gene>
    <name evidence="2" type="ORF">O0I10_010222</name>
</gene>
<evidence type="ECO:0000313" key="2">
    <source>
        <dbReference type="EMBL" id="KAJ8654146.1"/>
    </source>
</evidence>
<dbReference type="AlphaFoldDB" id="A0AAD7UXX5"/>
<dbReference type="RefSeq" id="XP_058339060.1">
    <property type="nucleotide sequence ID" value="XM_058490204.1"/>
</dbReference>
<feature type="transmembrane region" description="Helical" evidence="1">
    <location>
        <begin position="216"/>
        <end position="240"/>
    </location>
</feature>
<feature type="transmembrane region" description="Helical" evidence="1">
    <location>
        <begin position="260"/>
        <end position="281"/>
    </location>
</feature>
<accession>A0AAD7UXX5</accession>
<keyword evidence="1" id="KW-0472">Membrane</keyword>
<evidence type="ECO:0000256" key="1">
    <source>
        <dbReference type="SAM" id="Phobius"/>
    </source>
</evidence>
<evidence type="ECO:0000313" key="3">
    <source>
        <dbReference type="Proteomes" id="UP001234581"/>
    </source>
</evidence>
<sequence length="330" mass="37429">MVTSQDTAWIVYTIVFILQGIVLGVRSRHNLLLLPFVVFTLLSAVGHIIMIERNYQGDTLVLLADRSVITNHMPIFSFLLYAGIIGCQLVCIQNSIANSHVQQQPPSPSSSKDATSEKQQHRLLFISRARLGRRPPMYWVIISHLLAYGCLVLAFICVRVTRDDDLSATRRSLASLVTSMLGIIVSNSALLYWFTFCRQSISIASRTSKQHYYDTWLVRIIMFLYLVFMTGMATEAWLFYGMLENRHVNYHLSAGPGSWIALETTLVYLPIYIILGILVILRCFRQLSDADIESPNDTGSSTTATGPRSLRFLWSSRNNHPHRHLEEDTT</sequence>
<reference evidence="2 3" key="1">
    <citation type="submission" date="2023-03" db="EMBL/GenBank/DDBJ databases">
        <title>Genome sequence of Lichtheimia ornata CBS 291.66.</title>
        <authorList>
            <person name="Mohabir J.T."/>
            <person name="Shea T.P."/>
            <person name="Kurbessoian T."/>
            <person name="Berby B."/>
            <person name="Fontaine J."/>
            <person name="Livny J."/>
            <person name="Gnirke A."/>
            <person name="Stajich J.E."/>
            <person name="Cuomo C.A."/>
        </authorList>
    </citation>
    <scope>NUCLEOTIDE SEQUENCE [LARGE SCALE GENOMIC DNA]</scope>
    <source>
        <strain evidence="2">CBS 291.66</strain>
    </source>
</reference>
<feature type="transmembrane region" description="Helical" evidence="1">
    <location>
        <begin position="173"/>
        <end position="195"/>
    </location>
</feature>
<organism evidence="2 3">
    <name type="scientific">Lichtheimia ornata</name>
    <dbReference type="NCBI Taxonomy" id="688661"/>
    <lineage>
        <taxon>Eukaryota</taxon>
        <taxon>Fungi</taxon>
        <taxon>Fungi incertae sedis</taxon>
        <taxon>Mucoromycota</taxon>
        <taxon>Mucoromycotina</taxon>
        <taxon>Mucoromycetes</taxon>
        <taxon>Mucorales</taxon>
        <taxon>Lichtheimiaceae</taxon>
        <taxon>Lichtheimia</taxon>
    </lineage>
</organism>
<keyword evidence="1" id="KW-1133">Transmembrane helix</keyword>
<feature type="transmembrane region" description="Helical" evidence="1">
    <location>
        <begin position="32"/>
        <end position="51"/>
    </location>
</feature>
<proteinExistence type="predicted"/>
<feature type="transmembrane region" description="Helical" evidence="1">
    <location>
        <begin position="71"/>
        <end position="92"/>
    </location>
</feature>